<evidence type="ECO:0000313" key="10">
    <source>
        <dbReference type="Proteomes" id="UP001208935"/>
    </source>
</evidence>
<dbReference type="Proteomes" id="UP001208935">
    <property type="component" value="Unassembled WGS sequence"/>
</dbReference>
<dbReference type="CDD" id="cd06261">
    <property type="entry name" value="TM_PBP2"/>
    <property type="match status" value="1"/>
</dbReference>
<dbReference type="InterPro" id="IPR035906">
    <property type="entry name" value="MetI-like_sf"/>
</dbReference>
<keyword evidence="4 7" id="KW-0812">Transmembrane</keyword>
<proteinExistence type="inferred from homology"/>
<feature type="transmembrane region" description="Helical" evidence="7">
    <location>
        <begin position="15"/>
        <end position="37"/>
    </location>
</feature>
<dbReference type="Pfam" id="PF00528">
    <property type="entry name" value="BPD_transp_1"/>
    <property type="match status" value="1"/>
</dbReference>
<feature type="transmembrane region" description="Helical" evidence="7">
    <location>
        <begin position="71"/>
        <end position="98"/>
    </location>
</feature>
<evidence type="ECO:0000256" key="7">
    <source>
        <dbReference type="RuleBase" id="RU363032"/>
    </source>
</evidence>
<feature type="transmembrane region" description="Helical" evidence="7">
    <location>
        <begin position="245"/>
        <end position="266"/>
    </location>
</feature>
<keyword evidence="3" id="KW-1003">Cell membrane</keyword>
<keyword evidence="2 7" id="KW-0813">Transport</keyword>
<evidence type="ECO:0000256" key="3">
    <source>
        <dbReference type="ARBA" id="ARBA00022475"/>
    </source>
</evidence>
<reference evidence="10" key="1">
    <citation type="submission" date="2023-07" db="EMBL/GenBank/DDBJ databases">
        <title>Verminephrobacter genomes.</title>
        <authorList>
            <person name="Lund M.B."/>
        </authorList>
    </citation>
    <scope>NUCLEOTIDE SEQUENCE [LARGE SCALE GENOMIC DNA]</scope>
    <source>
        <strain evidence="10">AtM5-05</strain>
    </source>
</reference>
<comment type="subcellular location">
    <subcellularLocation>
        <location evidence="1 7">Cell membrane</location>
        <topology evidence="1 7">Multi-pass membrane protein</topology>
    </subcellularLocation>
</comment>
<name>A0ABT3KNJ3_9BURK</name>
<feature type="transmembrane region" description="Helical" evidence="7">
    <location>
        <begin position="110"/>
        <end position="131"/>
    </location>
</feature>
<evidence type="ECO:0000256" key="1">
    <source>
        <dbReference type="ARBA" id="ARBA00004651"/>
    </source>
</evidence>
<keyword evidence="6 7" id="KW-0472">Membrane</keyword>
<comment type="caution">
    <text evidence="9">The sequence shown here is derived from an EMBL/GenBank/DDBJ whole genome shotgun (WGS) entry which is preliminary data.</text>
</comment>
<dbReference type="Gene3D" id="1.10.3720.10">
    <property type="entry name" value="MetI-like"/>
    <property type="match status" value="1"/>
</dbReference>
<dbReference type="SUPFAM" id="SSF161098">
    <property type="entry name" value="MetI-like"/>
    <property type="match status" value="1"/>
</dbReference>
<evidence type="ECO:0000256" key="4">
    <source>
        <dbReference type="ARBA" id="ARBA00022692"/>
    </source>
</evidence>
<dbReference type="EMBL" id="QZCW01000001">
    <property type="protein sequence ID" value="MCW5319869.1"/>
    <property type="molecule type" value="Genomic_DNA"/>
</dbReference>
<gene>
    <name evidence="9" type="ORF">D5039_01380</name>
</gene>
<evidence type="ECO:0000256" key="2">
    <source>
        <dbReference type="ARBA" id="ARBA00022448"/>
    </source>
</evidence>
<dbReference type="RefSeq" id="WP_265280800.1">
    <property type="nucleotide sequence ID" value="NZ_QZCW01000001.1"/>
</dbReference>
<feature type="transmembrane region" description="Helical" evidence="7">
    <location>
        <begin position="143"/>
        <end position="166"/>
    </location>
</feature>
<organism evidence="9 10">
    <name type="scientific">Verminephrobacter aporrectodeae subsp. tuberculatae</name>
    <dbReference type="NCBI Taxonomy" id="1110392"/>
    <lineage>
        <taxon>Bacteria</taxon>
        <taxon>Pseudomonadati</taxon>
        <taxon>Pseudomonadota</taxon>
        <taxon>Betaproteobacteria</taxon>
        <taxon>Burkholderiales</taxon>
        <taxon>Comamonadaceae</taxon>
        <taxon>Verminephrobacter</taxon>
    </lineage>
</organism>
<feature type="transmembrane region" description="Helical" evidence="7">
    <location>
        <begin position="187"/>
        <end position="212"/>
    </location>
</feature>
<feature type="domain" description="ABC transmembrane type-1" evidence="8">
    <location>
        <begin position="75"/>
        <end position="266"/>
    </location>
</feature>
<dbReference type="PROSITE" id="PS50928">
    <property type="entry name" value="ABC_TM1"/>
    <property type="match status" value="1"/>
</dbReference>
<comment type="similarity">
    <text evidence="7">Belongs to the binding-protein-dependent transport system permease family.</text>
</comment>
<evidence type="ECO:0000313" key="9">
    <source>
        <dbReference type="EMBL" id="MCW5319869.1"/>
    </source>
</evidence>
<sequence>MMDNKPRMAITMRPWLILSLVTVLALLVNLPIFLVVFNSFQSTDDILAARSLIPRNFSLVNYLYLGERTRFWTFLGNSVIVAICSTMLGMVAAVLAGYALSRFQGPLLGAYAKSLFAIQMFPIIMALIPLFVLFRSLDLINSPYAICVIYALINLPFATSMARSYFDTIPRELEEAAWIDGASDIGAFMRVVLPLSGPGLAAITIFSFLFSYNEYLIANVFLRKDDTLTLPVGIQMFMAQYSNDWGSLMAAATLTVLPTLMLFLLAQKFITPGGLSGSIKG</sequence>
<accession>A0ABT3KNJ3</accession>
<evidence type="ECO:0000256" key="5">
    <source>
        <dbReference type="ARBA" id="ARBA00022989"/>
    </source>
</evidence>
<keyword evidence="5 7" id="KW-1133">Transmembrane helix</keyword>
<evidence type="ECO:0000256" key="6">
    <source>
        <dbReference type="ARBA" id="ARBA00023136"/>
    </source>
</evidence>
<dbReference type="InterPro" id="IPR050901">
    <property type="entry name" value="BP-dep_ABC_trans_perm"/>
</dbReference>
<dbReference type="InterPro" id="IPR000515">
    <property type="entry name" value="MetI-like"/>
</dbReference>
<dbReference type="PANTHER" id="PTHR32243:SF18">
    <property type="entry name" value="INNER MEMBRANE ABC TRANSPORTER PERMEASE PROTEIN YCJP"/>
    <property type="match status" value="1"/>
</dbReference>
<protein>
    <submittedName>
        <fullName evidence="9">Carbohydrate ABC transporter permease</fullName>
    </submittedName>
</protein>
<evidence type="ECO:0000259" key="8">
    <source>
        <dbReference type="PROSITE" id="PS50928"/>
    </source>
</evidence>
<keyword evidence="10" id="KW-1185">Reference proteome</keyword>
<dbReference type="PANTHER" id="PTHR32243">
    <property type="entry name" value="MALTOSE TRANSPORT SYSTEM PERMEASE-RELATED"/>
    <property type="match status" value="1"/>
</dbReference>